<dbReference type="VEuPathDB" id="FungiDB:TRICI_006111"/>
<dbReference type="CDD" id="cd04322">
    <property type="entry name" value="LysRS_N"/>
    <property type="match status" value="1"/>
</dbReference>
<keyword evidence="4" id="KW-0067">ATP-binding</keyword>
<keyword evidence="3" id="KW-0547">Nucleotide-binding</keyword>
<dbReference type="PROSITE" id="PS50862">
    <property type="entry name" value="AA_TRNA_LIGASE_II"/>
    <property type="match status" value="1"/>
</dbReference>
<evidence type="ECO:0000256" key="3">
    <source>
        <dbReference type="ARBA" id="ARBA00022741"/>
    </source>
</evidence>
<evidence type="ECO:0000256" key="5">
    <source>
        <dbReference type="ARBA" id="ARBA00023146"/>
    </source>
</evidence>
<keyword evidence="11" id="KW-1185">Reference proteome</keyword>
<comment type="caution">
    <text evidence="10">The sequence shown here is derived from an EMBL/GenBank/DDBJ whole genome shotgun (WGS) entry which is preliminary data.</text>
</comment>
<evidence type="ECO:0000256" key="6">
    <source>
        <dbReference type="ARBA" id="ARBA00030563"/>
    </source>
</evidence>
<evidence type="ECO:0000256" key="1">
    <source>
        <dbReference type="ARBA" id="ARBA00013166"/>
    </source>
</evidence>
<keyword evidence="2" id="KW-0436">Ligase</keyword>
<dbReference type="Gene3D" id="2.40.50.140">
    <property type="entry name" value="Nucleic acid-binding proteins"/>
    <property type="match status" value="1"/>
</dbReference>
<dbReference type="SUPFAM" id="SSF55681">
    <property type="entry name" value="Class II aaRS and biotin synthetases"/>
    <property type="match status" value="1"/>
</dbReference>
<dbReference type="GO" id="GO:0005739">
    <property type="term" value="C:mitochondrion"/>
    <property type="evidence" value="ECO:0007669"/>
    <property type="project" value="TreeGrafter"/>
</dbReference>
<evidence type="ECO:0000256" key="7">
    <source>
        <dbReference type="ARBA" id="ARBA00048573"/>
    </source>
</evidence>
<reference evidence="10" key="1">
    <citation type="journal article" date="2019" name="G3 (Bethesda)">
        <title>Genome Assemblies of Two Rare Opportunistic Yeast Pathogens: Diutina rugosa (syn. Candida rugosa) and Trichomonascus ciferrii (syn. Candida ciferrii).</title>
        <authorList>
            <person name="Mixao V."/>
            <person name="Saus E."/>
            <person name="Hansen A.P."/>
            <person name="Lass-Florl C."/>
            <person name="Gabaldon T."/>
        </authorList>
    </citation>
    <scope>NUCLEOTIDE SEQUENCE</scope>
    <source>
        <strain evidence="10">CBS 4856</strain>
    </source>
</reference>
<dbReference type="GO" id="GO:0000049">
    <property type="term" value="F:tRNA binding"/>
    <property type="evidence" value="ECO:0007669"/>
    <property type="project" value="TreeGrafter"/>
</dbReference>
<feature type="domain" description="Aminoacyl-transfer RNA synthetases class-II family profile" evidence="9">
    <location>
        <begin position="253"/>
        <end position="569"/>
    </location>
</feature>
<dbReference type="Pfam" id="PF00152">
    <property type="entry name" value="tRNA-synt_2"/>
    <property type="match status" value="1"/>
</dbReference>
<dbReference type="Gene3D" id="3.30.930.10">
    <property type="entry name" value="Bira Bifunctional Protein, Domain 2"/>
    <property type="match status" value="1"/>
</dbReference>
<dbReference type="InterPro" id="IPR006195">
    <property type="entry name" value="aa-tRNA-synth_II"/>
</dbReference>
<dbReference type="AlphaFoldDB" id="A0A642UKD7"/>
<proteinExistence type="predicted"/>
<dbReference type="EMBL" id="SWFS01000491">
    <property type="protein sequence ID" value="KAA8900898.1"/>
    <property type="molecule type" value="Genomic_DNA"/>
</dbReference>
<dbReference type="Proteomes" id="UP000761534">
    <property type="component" value="Unassembled WGS sequence"/>
</dbReference>
<dbReference type="GO" id="GO:0070154">
    <property type="term" value="P:mitochondrial lysyl-tRNA aminoacylation"/>
    <property type="evidence" value="ECO:0007669"/>
    <property type="project" value="TreeGrafter"/>
</dbReference>
<dbReference type="GO" id="GO:0005524">
    <property type="term" value="F:ATP binding"/>
    <property type="evidence" value="ECO:0007669"/>
    <property type="project" value="UniProtKB-KW"/>
</dbReference>
<protein>
    <recommendedName>
        <fullName evidence="1 8">Lysine--tRNA ligase</fullName>
        <ecNumber evidence="1 8">6.1.1.6</ecNumber>
    </recommendedName>
    <alternativeName>
        <fullName evidence="6 8">Lysyl-tRNA synthetase</fullName>
    </alternativeName>
</protein>
<evidence type="ECO:0000256" key="4">
    <source>
        <dbReference type="ARBA" id="ARBA00022840"/>
    </source>
</evidence>
<accession>A0A642UKD7</accession>
<dbReference type="PANTHER" id="PTHR42918">
    <property type="entry name" value="LYSYL-TRNA SYNTHETASE"/>
    <property type="match status" value="1"/>
</dbReference>
<dbReference type="PRINTS" id="PR00982">
    <property type="entry name" value="TRNASYNTHLYS"/>
</dbReference>
<gene>
    <name evidence="10" type="ORF">TRICI_006111</name>
</gene>
<dbReference type="InterPro" id="IPR004364">
    <property type="entry name" value="Aa-tRNA-synt_II"/>
</dbReference>
<dbReference type="EC" id="6.1.1.6" evidence="1 8"/>
<sequence length="579" mass="65104">MKNTSLSYAIKSNSNIPGLQNLLSARQLLRGVWTCQRPIGRTFCSAKQGSGGLGAQRAYSTTFKNKRSTLTAEDEQADFANRKEILFSSGKTVYPLLGSVTPEDASVLRVGEFCERYESIEHSAEPVKTFPITIRGRVRSIRRSGKGLIFLDIVQDLQKLQVVVNRKRIEGLSNDSFVDEHSLFRRGDHVSATGLPWRTRSGELSLLADRKLELLSPCLHPLPTNLKDTTTRNHNRVVDLAVNADARSVVLARSSIIGFIRQFLQERRFLEVQTPMISSHAGGAAAEPFRTRSRALSSDGKEVELALRIAPELWLKRMVVSGFDKVFEMGQCFRNEGIDATHNPEFTTCELYQSHATLDDLIQLTEELLRGVIDRVKTSHPEYEQRMRELEQTFSLPFKRLDFIEDVQKRAGVPLPPDLENKSALVGYFEKLQLPVDPAADVPKLLDTLAEVYLEPQCADPTFIVNHPTIMAPLAKSTTITDSKGVPRNVSRRFELFIQHKEFVNAYEEENSPLKQRQNFEKQSNGEVLDESFVQALEWGLPPTGGWGMGIDRLCMLLTNSSRIDQVLPFGGVKTVNYQ</sequence>
<evidence type="ECO:0000259" key="9">
    <source>
        <dbReference type="PROSITE" id="PS50862"/>
    </source>
</evidence>
<dbReference type="InterPro" id="IPR004365">
    <property type="entry name" value="NA-bd_OB_tRNA"/>
</dbReference>
<dbReference type="SUPFAM" id="SSF50249">
    <property type="entry name" value="Nucleic acid-binding proteins"/>
    <property type="match status" value="1"/>
</dbReference>
<evidence type="ECO:0000313" key="11">
    <source>
        <dbReference type="Proteomes" id="UP000761534"/>
    </source>
</evidence>
<evidence type="ECO:0000256" key="8">
    <source>
        <dbReference type="RuleBase" id="RU003748"/>
    </source>
</evidence>
<dbReference type="InterPro" id="IPR012340">
    <property type="entry name" value="NA-bd_OB-fold"/>
</dbReference>
<dbReference type="InterPro" id="IPR044136">
    <property type="entry name" value="Lys-tRNA-ligase_II_N"/>
</dbReference>
<organism evidence="10 11">
    <name type="scientific">Trichomonascus ciferrii</name>
    <dbReference type="NCBI Taxonomy" id="44093"/>
    <lineage>
        <taxon>Eukaryota</taxon>
        <taxon>Fungi</taxon>
        <taxon>Dikarya</taxon>
        <taxon>Ascomycota</taxon>
        <taxon>Saccharomycotina</taxon>
        <taxon>Dipodascomycetes</taxon>
        <taxon>Dipodascales</taxon>
        <taxon>Trichomonascaceae</taxon>
        <taxon>Trichomonascus</taxon>
        <taxon>Trichomonascus ciferrii complex</taxon>
    </lineage>
</organism>
<evidence type="ECO:0000256" key="2">
    <source>
        <dbReference type="ARBA" id="ARBA00022598"/>
    </source>
</evidence>
<dbReference type="OrthoDB" id="21243at2759"/>
<dbReference type="NCBIfam" id="TIGR00499">
    <property type="entry name" value="lysS_bact"/>
    <property type="match status" value="1"/>
</dbReference>
<dbReference type="InterPro" id="IPR002313">
    <property type="entry name" value="Lys-tRNA-ligase_II"/>
</dbReference>
<comment type="catalytic activity">
    <reaction evidence="7 8">
        <text>tRNA(Lys) + L-lysine + ATP = L-lysyl-tRNA(Lys) + AMP + diphosphate</text>
        <dbReference type="Rhea" id="RHEA:20792"/>
        <dbReference type="Rhea" id="RHEA-COMP:9696"/>
        <dbReference type="Rhea" id="RHEA-COMP:9697"/>
        <dbReference type="ChEBI" id="CHEBI:30616"/>
        <dbReference type="ChEBI" id="CHEBI:32551"/>
        <dbReference type="ChEBI" id="CHEBI:33019"/>
        <dbReference type="ChEBI" id="CHEBI:78442"/>
        <dbReference type="ChEBI" id="CHEBI:78529"/>
        <dbReference type="ChEBI" id="CHEBI:456215"/>
        <dbReference type="EC" id="6.1.1.6"/>
    </reaction>
</comment>
<dbReference type="Pfam" id="PF01336">
    <property type="entry name" value="tRNA_anti-codon"/>
    <property type="match status" value="1"/>
</dbReference>
<dbReference type="InterPro" id="IPR018149">
    <property type="entry name" value="Lys-tRNA-synth_II_C"/>
</dbReference>
<evidence type="ECO:0000313" key="10">
    <source>
        <dbReference type="EMBL" id="KAA8900898.1"/>
    </source>
</evidence>
<keyword evidence="5" id="KW-0030">Aminoacyl-tRNA synthetase</keyword>
<dbReference type="PANTHER" id="PTHR42918:SF5">
    <property type="entry name" value="LYSINE--TRNA LIGASE, MITOCHONDRIAL"/>
    <property type="match status" value="1"/>
</dbReference>
<dbReference type="InterPro" id="IPR045864">
    <property type="entry name" value="aa-tRNA-synth_II/BPL/LPL"/>
</dbReference>
<name>A0A642UKD7_9ASCO</name>
<dbReference type="GO" id="GO:0004824">
    <property type="term" value="F:lysine-tRNA ligase activity"/>
    <property type="evidence" value="ECO:0007669"/>
    <property type="project" value="UniProtKB-EC"/>
</dbReference>